<evidence type="ECO:0000256" key="1">
    <source>
        <dbReference type="SAM" id="MobiDB-lite"/>
    </source>
</evidence>
<feature type="region of interest" description="Disordered" evidence="1">
    <location>
        <begin position="132"/>
        <end position="160"/>
    </location>
</feature>
<dbReference type="EMBL" id="JAIQCV010000011">
    <property type="protein sequence ID" value="KAH1048787.1"/>
    <property type="molecule type" value="Genomic_DNA"/>
</dbReference>
<feature type="compositionally biased region" description="Polar residues" evidence="1">
    <location>
        <begin position="1"/>
        <end position="12"/>
    </location>
</feature>
<accession>A0A9D3UP32</accession>
<evidence type="ECO:0000313" key="3">
    <source>
        <dbReference type="Proteomes" id="UP000828251"/>
    </source>
</evidence>
<gene>
    <name evidence="2" type="ORF">J1N35_039571</name>
</gene>
<proteinExistence type="predicted"/>
<dbReference type="AlphaFoldDB" id="A0A9D3UP32"/>
<name>A0A9D3UP32_9ROSI</name>
<dbReference type="Proteomes" id="UP000828251">
    <property type="component" value="Unassembled WGS sequence"/>
</dbReference>
<protein>
    <submittedName>
        <fullName evidence="2">Uncharacterized protein</fullName>
    </submittedName>
</protein>
<organism evidence="2 3">
    <name type="scientific">Gossypium stocksii</name>
    <dbReference type="NCBI Taxonomy" id="47602"/>
    <lineage>
        <taxon>Eukaryota</taxon>
        <taxon>Viridiplantae</taxon>
        <taxon>Streptophyta</taxon>
        <taxon>Embryophyta</taxon>
        <taxon>Tracheophyta</taxon>
        <taxon>Spermatophyta</taxon>
        <taxon>Magnoliopsida</taxon>
        <taxon>eudicotyledons</taxon>
        <taxon>Gunneridae</taxon>
        <taxon>Pentapetalae</taxon>
        <taxon>rosids</taxon>
        <taxon>malvids</taxon>
        <taxon>Malvales</taxon>
        <taxon>Malvaceae</taxon>
        <taxon>Malvoideae</taxon>
        <taxon>Gossypium</taxon>
    </lineage>
</organism>
<evidence type="ECO:0000313" key="2">
    <source>
        <dbReference type="EMBL" id="KAH1048787.1"/>
    </source>
</evidence>
<feature type="region of interest" description="Disordered" evidence="1">
    <location>
        <begin position="1"/>
        <end position="62"/>
    </location>
</feature>
<keyword evidence="3" id="KW-1185">Reference proteome</keyword>
<comment type="caution">
    <text evidence="2">The sequence shown here is derived from an EMBL/GenBank/DDBJ whole genome shotgun (WGS) entry which is preliminary data.</text>
</comment>
<reference evidence="2 3" key="1">
    <citation type="journal article" date="2021" name="Plant Biotechnol. J.">
        <title>Multi-omics assisted identification of the key and species-specific regulatory components of drought-tolerant mechanisms in Gossypium stocksii.</title>
        <authorList>
            <person name="Yu D."/>
            <person name="Ke L."/>
            <person name="Zhang D."/>
            <person name="Wu Y."/>
            <person name="Sun Y."/>
            <person name="Mei J."/>
            <person name="Sun J."/>
            <person name="Sun Y."/>
        </authorList>
    </citation>
    <scope>NUCLEOTIDE SEQUENCE [LARGE SCALE GENOMIC DNA]</scope>
    <source>
        <strain evidence="3">cv. E1</strain>
        <tissue evidence="2">Leaf</tissue>
    </source>
</reference>
<sequence>MGLTYHNPSATATGDHLTLPGSSIGGAGSSSLHQPRPSHGGNSSIAPEPGLTGFSYDGSSSADIEPRLQMPLFGYDSSSSVGTANPDLLSFEPLSDDLLKGNSLGPFNNDMGLGHFPLGPLESSSPASDFGGNTLRFFGGESSGHGAEGNREIGPFDNKK</sequence>